<reference evidence="1" key="2">
    <citation type="journal article" date="2015" name="Data Brief">
        <title>Shoot transcriptome of the giant reed, Arundo donax.</title>
        <authorList>
            <person name="Barrero R.A."/>
            <person name="Guerrero F.D."/>
            <person name="Moolhuijzen P."/>
            <person name="Goolsby J.A."/>
            <person name="Tidwell J."/>
            <person name="Bellgard S.E."/>
            <person name="Bellgard M.I."/>
        </authorList>
    </citation>
    <scope>NUCLEOTIDE SEQUENCE</scope>
    <source>
        <tissue evidence="1">Shoot tissue taken approximately 20 cm above the soil surface</tissue>
    </source>
</reference>
<proteinExistence type="predicted"/>
<reference evidence="1" key="1">
    <citation type="submission" date="2014-09" db="EMBL/GenBank/DDBJ databases">
        <authorList>
            <person name="Magalhaes I.L.F."/>
            <person name="Oliveira U."/>
            <person name="Santos F.R."/>
            <person name="Vidigal T.H.D.A."/>
            <person name="Brescovit A.D."/>
            <person name="Santos A.J."/>
        </authorList>
    </citation>
    <scope>NUCLEOTIDE SEQUENCE</scope>
    <source>
        <tissue evidence="1">Shoot tissue taken approximately 20 cm above the soil surface</tissue>
    </source>
</reference>
<name>A0A0A9BD20_ARUDO</name>
<dbReference type="AlphaFoldDB" id="A0A0A9BD20"/>
<sequence>MQQPDWICTRSRIVNIAKQSTPATFGDAENRVLCKFSRRLQPPVIPQENTHLGMPYA</sequence>
<organism evidence="1">
    <name type="scientific">Arundo donax</name>
    <name type="common">Giant reed</name>
    <name type="synonym">Donax arundinaceus</name>
    <dbReference type="NCBI Taxonomy" id="35708"/>
    <lineage>
        <taxon>Eukaryota</taxon>
        <taxon>Viridiplantae</taxon>
        <taxon>Streptophyta</taxon>
        <taxon>Embryophyta</taxon>
        <taxon>Tracheophyta</taxon>
        <taxon>Spermatophyta</taxon>
        <taxon>Magnoliopsida</taxon>
        <taxon>Liliopsida</taxon>
        <taxon>Poales</taxon>
        <taxon>Poaceae</taxon>
        <taxon>PACMAD clade</taxon>
        <taxon>Arundinoideae</taxon>
        <taxon>Arundineae</taxon>
        <taxon>Arundo</taxon>
    </lineage>
</organism>
<protein>
    <submittedName>
        <fullName evidence="1">Uncharacterized protein</fullName>
    </submittedName>
</protein>
<dbReference type="EMBL" id="GBRH01240708">
    <property type="protein sequence ID" value="JAD57187.1"/>
    <property type="molecule type" value="Transcribed_RNA"/>
</dbReference>
<evidence type="ECO:0000313" key="1">
    <source>
        <dbReference type="EMBL" id="JAD57187.1"/>
    </source>
</evidence>
<accession>A0A0A9BD20</accession>